<name>W7MTL2_GIBM7</name>
<gene>
    <name evidence="3" type="ORF">FVEG_12672</name>
</gene>
<evidence type="ECO:0008006" key="5">
    <source>
        <dbReference type="Google" id="ProtNLM"/>
    </source>
</evidence>
<dbReference type="eggNOG" id="ENOG502ST4D">
    <property type="taxonomic scope" value="Eukaryota"/>
</dbReference>
<dbReference type="VEuPathDB" id="FungiDB:FVEG_12672"/>
<evidence type="ECO:0000313" key="3">
    <source>
        <dbReference type="EMBL" id="EWG54456.1"/>
    </source>
</evidence>
<reference evidence="3 4" key="1">
    <citation type="journal article" date="2010" name="Nature">
        <title>Comparative genomics reveals mobile pathogenicity chromosomes in Fusarium.</title>
        <authorList>
            <person name="Ma L.J."/>
            <person name="van der Does H.C."/>
            <person name="Borkovich K.A."/>
            <person name="Coleman J.J."/>
            <person name="Daboussi M.J."/>
            <person name="Di Pietro A."/>
            <person name="Dufresne M."/>
            <person name="Freitag M."/>
            <person name="Grabherr M."/>
            <person name="Henrissat B."/>
            <person name="Houterman P.M."/>
            <person name="Kang S."/>
            <person name="Shim W.B."/>
            <person name="Woloshuk C."/>
            <person name="Xie X."/>
            <person name="Xu J.R."/>
            <person name="Antoniw J."/>
            <person name="Baker S.E."/>
            <person name="Bluhm B.H."/>
            <person name="Breakspear A."/>
            <person name="Brown D.W."/>
            <person name="Butchko R.A."/>
            <person name="Chapman S."/>
            <person name="Coulson R."/>
            <person name="Coutinho P.M."/>
            <person name="Danchin E.G."/>
            <person name="Diener A."/>
            <person name="Gale L.R."/>
            <person name="Gardiner D.M."/>
            <person name="Goff S."/>
            <person name="Hammond-Kosack K.E."/>
            <person name="Hilburn K."/>
            <person name="Hua-Van A."/>
            <person name="Jonkers W."/>
            <person name="Kazan K."/>
            <person name="Kodira C.D."/>
            <person name="Koehrsen M."/>
            <person name="Kumar L."/>
            <person name="Lee Y.H."/>
            <person name="Li L."/>
            <person name="Manners J.M."/>
            <person name="Miranda-Saavedra D."/>
            <person name="Mukherjee M."/>
            <person name="Park G."/>
            <person name="Park J."/>
            <person name="Park S.Y."/>
            <person name="Proctor R.H."/>
            <person name="Regev A."/>
            <person name="Ruiz-Roldan M.C."/>
            <person name="Sain D."/>
            <person name="Sakthikumar S."/>
            <person name="Sykes S."/>
            <person name="Schwartz D.C."/>
            <person name="Turgeon B.G."/>
            <person name="Wapinski I."/>
            <person name="Yoder O."/>
            <person name="Young S."/>
            <person name="Zeng Q."/>
            <person name="Zhou S."/>
            <person name="Galagan J."/>
            <person name="Cuomo C.A."/>
            <person name="Kistler H.C."/>
            <person name="Rep M."/>
        </authorList>
    </citation>
    <scope>NUCLEOTIDE SEQUENCE [LARGE SCALE GENOMIC DNA]</scope>
    <source>
        <strain evidence="4">M3125 / FGSC 7600</strain>
    </source>
</reference>
<keyword evidence="4" id="KW-1185">Reference proteome</keyword>
<sequence length="264" mass="28892">MFRVFAVVALHLAVTCMAQNSSLSEDCPAEIQHIDEGNLIYNSTRTARTRFRGQSLPWYITAAITDRRAPNLTFRGVDTSQELSVFISVPKTLPETGSPAGSDVRLCSSMLKALNRTSENPPDMDAPDDTPYANHSCKGVITNPRNFSRAAARCSVDKMPYIDLPTDYMTFGTGLWTGLIGDEDRKDFDMYDLRVQQTIPLLFSAAGMSRLICIAPDQVVPGSRKPQLKLEEDEPEEDENTAPRAGGLGAAILLGVGAMIFSLL</sequence>
<feature type="signal peptide" evidence="2">
    <location>
        <begin position="1"/>
        <end position="18"/>
    </location>
</feature>
<feature type="region of interest" description="Disordered" evidence="1">
    <location>
        <begin position="223"/>
        <end position="244"/>
    </location>
</feature>
<dbReference type="AlphaFoldDB" id="W7MTL2"/>
<dbReference type="EMBL" id="DS022261">
    <property type="protein sequence ID" value="EWG54456.1"/>
    <property type="molecule type" value="Genomic_DNA"/>
</dbReference>
<proteinExistence type="predicted"/>
<dbReference type="GeneID" id="30070088"/>
<dbReference type="KEGG" id="fvr:FVEG_12672"/>
<feature type="compositionally biased region" description="Acidic residues" evidence="1">
    <location>
        <begin position="231"/>
        <end position="240"/>
    </location>
</feature>
<dbReference type="OrthoDB" id="5132818at2759"/>
<feature type="chain" id="PRO_5004899092" description="Autophagy-related protein 27" evidence="2">
    <location>
        <begin position="19"/>
        <end position="264"/>
    </location>
</feature>
<accession>W7MTL2</accession>
<dbReference type="Proteomes" id="UP000009096">
    <property type="component" value="Chromosome 3"/>
</dbReference>
<evidence type="ECO:0000313" key="4">
    <source>
        <dbReference type="Proteomes" id="UP000009096"/>
    </source>
</evidence>
<organism evidence="3 4">
    <name type="scientific">Gibberella moniliformis (strain M3125 / FGSC 7600)</name>
    <name type="common">Maize ear and stalk rot fungus</name>
    <name type="synonym">Fusarium verticillioides</name>
    <dbReference type="NCBI Taxonomy" id="334819"/>
    <lineage>
        <taxon>Eukaryota</taxon>
        <taxon>Fungi</taxon>
        <taxon>Dikarya</taxon>
        <taxon>Ascomycota</taxon>
        <taxon>Pezizomycotina</taxon>
        <taxon>Sordariomycetes</taxon>
        <taxon>Hypocreomycetidae</taxon>
        <taxon>Hypocreales</taxon>
        <taxon>Nectriaceae</taxon>
        <taxon>Fusarium</taxon>
        <taxon>Fusarium fujikuroi species complex</taxon>
    </lineage>
</organism>
<keyword evidence="2" id="KW-0732">Signal</keyword>
<evidence type="ECO:0000256" key="1">
    <source>
        <dbReference type="SAM" id="MobiDB-lite"/>
    </source>
</evidence>
<dbReference type="RefSeq" id="XP_018760647.1">
    <property type="nucleotide sequence ID" value="XM_018902014.1"/>
</dbReference>
<evidence type="ECO:0000256" key="2">
    <source>
        <dbReference type="SAM" id="SignalP"/>
    </source>
</evidence>
<protein>
    <recommendedName>
        <fullName evidence="5">Autophagy-related protein 27</fullName>
    </recommendedName>
</protein>